<name>A0A9P6FY60_9FUNG</name>
<feature type="compositionally biased region" description="Polar residues" evidence="1">
    <location>
        <begin position="1"/>
        <end position="15"/>
    </location>
</feature>
<accession>A0A9P6FY60</accession>
<organism evidence="2 3">
    <name type="scientific">Lunasporangiospora selenospora</name>
    <dbReference type="NCBI Taxonomy" id="979761"/>
    <lineage>
        <taxon>Eukaryota</taxon>
        <taxon>Fungi</taxon>
        <taxon>Fungi incertae sedis</taxon>
        <taxon>Mucoromycota</taxon>
        <taxon>Mortierellomycotina</taxon>
        <taxon>Mortierellomycetes</taxon>
        <taxon>Mortierellales</taxon>
        <taxon>Mortierellaceae</taxon>
        <taxon>Lunasporangiospora</taxon>
    </lineage>
</organism>
<dbReference type="EMBL" id="JAABOA010000662">
    <property type="protein sequence ID" value="KAF9583564.1"/>
    <property type="molecule type" value="Genomic_DNA"/>
</dbReference>
<dbReference type="AlphaFoldDB" id="A0A9P6FY60"/>
<feature type="compositionally biased region" description="Polar residues" evidence="1">
    <location>
        <begin position="84"/>
        <end position="110"/>
    </location>
</feature>
<keyword evidence="3" id="KW-1185">Reference proteome</keyword>
<proteinExistence type="predicted"/>
<feature type="compositionally biased region" description="Polar residues" evidence="1">
    <location>
        <begin position="137"/>
        <end position="148"/>
    </location>
</feature>
<evidence type="ECO:0000313" key="3">
    <source>
        <dbReference type="Proteomes" id="UP000780801"/>
    </source>
</evidence>
<reference evidence="2" key="1">
    <citation type="journal article" date="2020" name="Fungal Divers.">
        <title>Resolving the Mortierellaceae phylogeny through synthesis of multi-gene phylogenetics and phylogenomics.</title>
        <authorList>
            <person name="Vandepol N."/>
            <person name="Liber J."/>
            <person name="Desiro A."/>
            <person name="Na H."/>
            <person name="Kennedy M."/>
            <person name="Barry K."/>
            <person name="Grigoriev I.V."/>
            <person name="Miller A.N."/>
            <person name="O'Donnell K."/>
            <person name="Stajich J.E."/>
            <person name="Bonito G."/>
        </authorList>
    </citation>
    <scope>NUCLEOTIDE SEQUENCE</scope>
    <source>
        <strain evidence="2">KOD1015</strain>
    </source>
</reference>
<comment type="caution">
    <text evidence="2">The sequence shown here is derived from an EMBL/GenBank/DDBJ whole genome shotgun (WGS) entry which is preliminary data.</text>
</comment>
<feature type="compositionally biased region" description="Basic and acidic residues" evidence="1">
    <location>
        <begin position="23"/>
        <end position="44"/>
    </location>
</feature>
<evidence type="ECO:0000256" key="1">
    <source>
        <dbReference type="SAM" id="MobiDB-lite"/>
    </source>
</evidence>
<feature type="compositionally biased region" description="Polar residues" evidence="1">
    <location>
        <begin position="51"/>
        <end position="63"/>
    </location>
</feature>
<gene>
    <name evidence="2" type="ORF">BGW38_009167</name>
</gene>
<evidence type="ECO:0000313" key="2">
    <source>
        <dbReference type="EMBL" id="KAF9583564.1"/>
    </source>
</evidence>
<protein>
    <submittedName>
        <fullName evidence="2">Uncharacterized protein</fullName>
    </submittedName>
</protein>
<dbReference type="Proteomes" id="UP000780801">
    <property type="component" value="Unassembled WGS sequence"/>
</dbReference>
<feature type="compositionally biased region" description="Basic and acidic residues" evidence="1">
    <location>
        <begin position="65"/>
        <end position="81"/>
    </location>
</feature>
<sequence>MDRFSQTSGSANTSKPRPRRHSHEVGTHHPDTDRFTRKVRKDTEAIGASLESDTSITGNTTAAKSSRDLSKSHSASSKEKTSSTINKAPSQRQDQDQTPSTGSRFGQSSVAFDPKDPDQPQQYEGAEPDDDEDRDMSQCNMYDNAQYN</sequence>
<feature type="region of interest" description="Disordered" evidence="1">
    <location>
        <begin position="1"/>
        <end position="148"/>
    </location>
</feature>